<evidence type="ECO:0000256" key="5">
    <source>
        <dbReference type="ARBA" id="ARBA00022729"/>
    </source>
</evidence>
<dbReference type="PANTHER" id="PTHR47245:SF1">
    <property type="entry name" value="FOLDASE PROTEIN PRSA"/>
    <property type="match status" value="1"/>
</dbReference>
<evidence type="ECO:0000256" key="4">
    <source>
        <dbReference type="ARBA" id="ARBA00022475"/>
    </source>
</evidence>
<protein>
    <recommendedName>
        <fullName evidence="11">Foldase protein PrsA</fullName>
        <ecNumber evidence="11">5.2.1.8</ecNumber>
    </recommendedName>
</protein>
<dbReference type="KEGG" id="kme:H0A61_00810"/>
<evidence type="ECO:0000256" key="11">
    <source>
        <dbReference type="HAMAP-Rule" id="MF_01145"/>
    </source>
</evidence>
<feature type="domain" description="PpiC" evidence="12">
    <location>
        <begin position="214"/>
        <end position="304"/>
    </location>
</feature>
<comment type="catalytic activity">
    <reaction evidence="1 11">
        <text>[protein]-peptidylproline (omega=180) = [protein]-peptidylproline (omega=0)</text>
        <dbReference type="Rhea" id="RHEA:16237"/>
        <dbReference type="Rhea" id="RHEA-COMP:10747"/>
        <dbReference type="Rhea" id="RHEA-COMP:10748"/>
        <dbReference type="ChEBI" id="CHEBI:83833"/>
        <dbReference type="ChEBI" id="CHEBI:83834"/>
        <dbReference type="EC" id="5.2.1.8"/>
    </reaction>
</comment>
<dbReference type="HAMAP" id="MF_01145">
    <property type="entry name" value="Foldase_PrsA"/>
    <property type="match status" value="1"/>
</dbReference>
<dbReference type="GO" id="GO:0006457">
    <property type="term" value="P:protein folding"/>
    <property type="evidence" value="ECO:0007669"/>
    <property type="project" value="UniProtKB-UniRule"/>
</dbReference>
<dbReference type="Pfam" id="PF13624">
    <property type="entry name" value="SurA_N_3"/>
    <property type="match status" value="1"/>
</dbReference>
<keyword evidence="9 11" id="KW-0413">Isomerase</keyword>
<name>A0A8A0RJJ3_9FIRM</name>
<dbReference type="InterPro" id="IPR050245">
    <property type="entry name" value="PrsA_foldase"/>
</dbReference>
<dbReference type="RefSeq" id="WP_422120688.1">
    <property type="nucleotide sequence ID" value="NZ_CP059066.1"/>
</dbReference>
<dbReference type="SUPFAM" id="SSF54534">
    <property type="entry name" value="FKBP-like"/>
    <property type="match status" value="1"/>
</dbReference>
<dbReference type="PROSITE" id="PS01096">
    <property type="entry name" value="PPIC_PPIASE_1"/>
    <property type="match status" value="1"/>
</dbReference>
<evidence type="ECO:0000256" key="3">
    <source>
        <dbReference type="ARBA" id="ARBA00006071"/>
    </source>
</evidence>
<evidence type="ECO:0000313" key="14">
    <source>
        <dbReference type="Proteomes" id="UP000662904"/>
    </source>
</evidence>
<dbReference type="GO" id="GO:0003755">
    <property type="term" value="F:peptidyl-prolyl cis-trans isomerase activity"/>
    <property type="evidence" value="ECO:0007669"/>
    <property type="project" value="UniProtKB-UniRule"/>
</dbReference>
<evidence type="ECO:0000256" key="10">
    <source>
        <dbReference type="ARBA" id="ARBA00023288"/>
    </source>
</evidence>
<keyword evidence="7 11" id="KW-0472">Membrane</keyword>
<keyword evidence="10" id="KW-0449">Lipoprotein</keyword>
<dbReference type="GO" id="GO:0005886">
    <property type="term" value="C:plasma membrane"/>
    <property type="evidence" value="ECO:0007669"/>
    <property type="project" value="UniProtKB-SubCell"/>
</dbReference>
<dbReference type="Gene3D" id="3.10.50.40">
    <property type="match status" value="1"/>
</dbReference>
<proteinExistence type="inferred from homology"/>
<evidence type="ECO:0000256" key="9">
    <source>
        <dbReference type="ARBA" id="ARBA00023235"/>
    </source>
</evidence>
<evidence type="ECO:0000313" key="13">
    <source>
        <dbReference type="EMBL" id="QSQ08485.1"/>
    </source>
</evidence>
<comment type="function">
    <text evidence="11">Plays a major role in protein secretion by helping the post-translocational extracellular folding of several secreted proteins.</text>
</comment>
<evidence type="ECO:0000256" key="8">
    <source>
        <dbReference type="ARBA" id="ARBA00023139"/>
    </source>
</evidence>
<dbReference type="InterPro" id="IPR023059">
    <property type="entry name" value="Foldase_PrsA"/>
</dbReference>
<dbReference type="Gene3D" id="1.10.4030.10">
    <property type="entry name" value="Porin chaperone SurA, peptide-binding domain"/>
    <property type="match status" value="1"/>
</dbReference>
<organism evidence="13 14">
    <name type="scientific">Koleobacter methoxysyntrophicus</name>
    <dbReference type="NCBI Taxonomy" id="2751313"/>
    <lineage>
        <taxon>Bacteria</taxon>
        <taxon>Bacillati</taxon>
        <taxon>Bacillota</taxon>
        <taxon>Clostridia</taxon>
        <taxon>Koleobacterales</taxon>
        <taxon>Koleobacteraceae</taxon>
        <taxon>Koleobacter</taxon>
    </lineage>
</organism>
<dbReference type="PROSITE" id="PS50198">
    <property type="entry name" value="PPIC_PPIASE_2"/>
    <property type="match status" value="1"/>
</dbReference>
<keyword evidence="6 11" id="KW-0697">Rotamase</keyword>
<gene>
    <name evidence="13" type="primary">prsA2</name>
    <name evidence="11" type="synonym">prsA</name>
    <name evidence="13" type="ORF">H0A61_00810</name>
</gene>
<dbReference type="InterPro" id="IPR027304">
    <property type="entry name" value="Trigger_fact/SurA_dom_sf"/>
</dbReference>
<keyword evidence="8" id="KW-0564">Palmitate</keyword>
<keyword evidence="4 11" id="KW-1003">Cell membrane</keyword>
<dbReference type="PANTHER" id="PTHR47245">
    <property type="entry name" value="PEPTIDYLPROLYL ISOMERASE"/>
    <property type="match status" value="1"/>
</dbReference>
<dbReference type="EC" id="5.2.1.8" evidence="11"/>
<dbReference type="Pfam" id="PF13616">
    <property type="entry name" value="Rotamase_3"/>
    <property type="match status" value="1"/>
</dbReference>
<keyword evidence="14" id="KW-1185">Reference proteome</keyword>
<keyword evidence="5 11" id="KW-0732">Signal</keyword>
<dbReference type="AlphaFoldDB" id="A0A8A0RJJ3"/>
<evidence type="ECO:0000259" key="12">
    <source>
        <dbReference type="PROSITE" id="PS50198"/>
    </source>
</evidence>
<evidence type="ECO:0000256" key="6">
    <source>
        <dbReference type="ARBA" id="ARBA00023110"/>
    </source>
</evidence>
<dbReference type="InterPro" id="IPR023058">
    <property type="entry name" value="PPIase_PpiC_CS"/>
</dbReference>
<evidence type="ECO:0000256" key="7">
    <source>
        <dbReference type="ARBA" id="ARBA00023136"/>
    </source>
</evidence>
<reference evidence="13" key="1">
    <citation type="submission" date="2020-07" db="EMBL/GenBank/DDBJ databases">
        <title>Koleobacter methoxysyntrophicus gen. nov., sp. nov., a novel anaerobic bacterium isolated from deep subsurface oil field and proposal of Koleobacterales ord. nov. in the phylum Firmicutes.</title>
        <authorList>
            <person name="Sakamoto S."/>
            <person name="Tamaki H."/>
        </authorList>
    </citation>
    <scope>NUCLEOTIDE SEQUENCE</scope>
    <source>
        <strain evidence="13">NRmbB1</strain>
    </source>
</reference>
<dbReference type="InterPro" id="IPR000297">
    <property type="entry name" value="PPIase_PpiC"/>
</dbReference>
<dbReference type="SUPFAM" id="SSF109998">
    <property type="entry name" value="Triger factor/SurA peptide-binding domain-like"/>
    <property type="match status" value="1"/>
</dbReference>
<comment type="similarity">
    <text evidence="3 11">Belongs to the PrsA family.</text>
</comment>
<dbReference type="Proteomes" id="UP000662904">
    <property type="component" value="Chromosome"/>
</dbReference>
<sequence>MLLGKGNSVKSYKLLINVRRGVQILNIKKTVLVILIGVFVISVTGCNLVQKEEKQGKEVNGEIIIASVNGENIPKVEFDKNLEEIQEMIKTYYGEDALSSDEGKKVLENVKEQLLNDMITQRLILQKAAAMKIVTTPEEVNEELDRLIEQFGGREEFDQILNERGMDLEKLKKDIGYHLTVEKVMKEITKDITVNDVEVKEYYDNNPDEFKEYPDEVKARHILVNTEEEAKEILKKLKEGADFAELAKEYSKDTGSKEEGGDLGYFNRGIMVPEFDKAVFEMEVGQISDIVKTQFGYHIIKLEDKKISPIIKFDEIKETLHGQLLEEKKYETFNKKIEEWKGSAKIEKYI</sequence>
<comment type="subcellular location">
    <subcellularLocation>
        <location evidence="2">Cell membrane</location>
        <topology evidence="2">Lipid-anchor</topology>
    </subcellularLocation>
</comment>
<evidence type="ECO:0000256" key="1">
    <source>
        <dbReference type="ARBA" id="ARBA00000971"/>
    </source>
</evidence>
<accession>A0A8A0RJJ3</accession>
<dbReference type="InterPro" id="IPR046357">
    <property type="entry name" value="PPIase_dom_sf"/>
</dbReference>
<dbReference type="EMBL" id="CP059066">
    <property type="protein sequence ID" value="QSQ08485.1"/>
    <property type="molecule type" value="Genomic_DNA"/>
</dbReference>
<evidence type="ECO:0000256" key="2">
    <source>
        <dbReference type="ARBA" id="ARBA00004193"/>
    </source>
</evidence>